<keyword evidence="1" id="KW-1133">Transmembrane helix</keyword>
<dbReference type="Proteomes" id="UP000239532">
    <property type="component" value="Unassembled WGS sequence"/>
</dbReference>
<gene>
    <name evidence="2" type="ORF">BST86_10425</name>
</gene>
<feature type="transmembrane region" description="Helical" evidence="1">
    <location>
        <begin position="129"/>
        <end position="146"/>
    </location>
</feature>
<comment type="caution">
    <text evidence="2">The sequence shown here is derived from an EMBL/GenBank/DDBJ whole genome shotgun (WGS) entry which is preliminary data.</text>
</comment>
<name>A0A2S9WVI4_9FLAO</name>
<reference evidence="2 3" key="1">
    <citation type="submission" date="2016-11" db="EMBL/GenBank/DDBJ databases">
        <title>Trade-off between light-utilization and light-protection in marine flavobacteria.</title>
        <authorList>
            <person name="Kumagai Y."/>
        </authorList>
    </citation>
    <scope>NUCLEOTIDE SEQUENCE [LARGE SCALE GENOMIC DNA]</scope>
    <source>
        <strain evidence="2 3">JCM 17109</strain>
    </source>
</reference>
<dbReference type="OrthoDB" id="9786064at2"/>
<feature type="transmembrane region" description="Helical" evidence="1">
    <location>
        <begin position="101"/>
        <end position="122"/>
    </location>
</feature>
<feature type="transmembrane region" description="Helical" evidence="1">
    <location>
        <begin position="41"/>
        <end position="65"/>
    </location>
</feature>
<proteinExistence type="predicted"/>
<evidence type="ECO:0000313" key="3">
    <source>
        <dbReference type="Proteomes" id="UP000239532"/>
    </source>
</evidence>
<dbReference type="AlphaFoldDB" id="A0A2S9WVI4"/>
<evidence type="ECO:0008006" key="4">
    <source>
        <dbReference type="Google" id="ProtNLM"/>
    </source>
</evidence>
<dbReference type="EMBL" id="MQUC01000003">
    <property type="protein sequence ID" value="PRP67479.1"/>
    <property type="molecule type" value="Genomic_DNA"/>
</dbReference>
<keyword evidence="3" id="KW-1185">Reference proteome</keyword>
<feature type="transmembrane region" description="Helical" evidence="1">
    <location>
        <begin position="77"/>
        <end position="95"/>
    </location>
</feature>
<accession>A0A2S9WVI4</accession>
<organism evidence="2 3">
    <name type="scientific">Nonlabens agnitus</name>
    <dbReference type="NCBI Taxonomy" id="870484"/>
    <lineage>
        <taxon>Bacteria</taxon>
        <taxon>Pseudomonadati</taxon>
        <taxon>Bacteroidota</taxon>
        <taxon>Flavobacteriia</taxon>
        <taxon>Flavobacteriales</taxon>
        <taxon>Flavobacteriaceae</taxon>
        <taxon>Nonlabens</taxon>
    </lineage>
</organism>
<keyword evidence="1" id="KW-0472">Membrane</keyword>
<evidence type="ECO:0000256" key="1">
    <source>
        <dbReference type="SAM" id="Phobius"/>
    </source>
</evidence>
<dbReference type="RefSeq" id="WP_105983204.1">
    <property type="nucleotide sequence ID" value="NZ_MQUC01000003.1"/>
</dbReference>
<evidence type="ECO:0000313" key="2">
    <source>
        <dbReference type="EMBL" id="PRP67479.1"/>
    </source>
</evidence>
<protein>
    <recommendedName>
        <fullName evidence="4">Phosphatidic acid phosphatase type 2/haloperoxidase domain-containing protein</fullName>
    </recommendedName>
</protein>
<feature type="transmembrane region" description="Helical" evidence="1">
    <location>
        <begin position="7"/>
        <end position="29"/>
    </location>
</feature>
<feature type="transmembrane region" description="Helical" evidence="1">
    <location>
        <begin position="181"/>
        <end position="199"/>
    </location>
</feature>
<keyword evidence="1" id="KW-0812">Transmembrane</keyword>
<sequence>MKWFLRVWSFISSPLLVPLAISIWFLSYAGSFSDPVIKLKLYIIALFTVGIPLLLYAVLYSLKLADSIHLSSTKERLIPLLIYGILIITIVKLAFDDGMFMPLYFFFIGILMSTIIALILALFQFKISLHMMGMAGALAFVILLGFYLKVDLIYYVIGLAIATGLTATSRLSMKAHTPAELIFGTVMGIAVQVVVAAYYV</sequence>